<dbReference type="GO" id="GO:0006749">
    <property type="term" value="P:glutathione metabolic process"/>
    <property type="evidence" value="ECO:0007669"/>
    <property type="project" value="TreeGrafter"/>
</dbReference>
<dbReference type="FunFam" id="1.20.1050.10:FF:000101">
    <property type="entry name" value="Glutathione S-transferase Mu 4"/>
    <property type="match status" value="1"/>
</dbReference>
<dbReference type="SUPFAM" id="SSF52833">
    <property type="entry name" value="Thioredoxin-like"/>
    <property type="match status" value="1"/>
</dbReference>
<dbReference type="PANTHER" id="PTHR11571:SF222">
    <property type="entry name" value="GLUTATHIONE TRANSFERASE"/>
    <property type="match status" value="1"/>
</dbReference>
<evidence type="ECO:0000259" key="8">
    <source>
        <dbReference type="PROSITE" id="PS50405"/>
    </source>
</evidence>
<keyword evidence="10" id="KW-1185">Reference proteome</keyword>
<dbReference type="EMBL" id="JAPWDV010000003">
    <property type="protein sequence ID" value="KAJ6216677.1"/>
    <property type="molecule type" value="Genomic_DNA"/>
</dbReference>
<reference evidence="9" key="1">
    <citation type="submission" date="2022-12" db="EMBL/GenBank/DDBJ databases">
        <title>Genome assemblies of Blomia tropicalis.</title>
        <authorList>
            <person name="Cui Y."/>
        </authorList>
    </citation>
    <scope>NUCLEOTIDE SEQUENCE</scope>
    <source>
        <tissue evidence="9">Adult mites</tissue>
    </source>
</reference>
<evidence type="ECO:0000256" key="3">
    <source>
        <dbReference type="ARBA" id="ARBA00011738"/>
    </source>
</evidence>
<comment type="catalytic activity">
    <reaction evidence="6">
        <text>RX + glutathione = an S-substituted glutathione + a halide anion + H(+)</text>
        <dbReference type="Rhea" id="RHEA:16437"/>
        <dbReference type="ChEBI" id="CHEBI:15378"/>
        <dbReference type="ChEBI" id="CHEBI:16042"/>
        <dbReference type="ChEBI" id="CHEBI:17792"/>
        <dbReference type="ChEBI" id="CHEBI:57925"/>
        <dbReference type="ChEBI" id="CHEBI:90779"/>
        <dbReference type="EC" id="2.5.1.18"/>
    </reaction>
</comment>
<feature type="domain" description="GST N-terminal" evidence="7">
    <location>
        <begin position="6"/>
        <end position="91"/>
    </location>
</feature>
<protein>
    <recommendedName>
        <fullName evidence="4">glutathione transferase</fullName>
        <ecNumber evidence="4">2.5.1.18</ecNumber>
    </recommendedName>
</protein>
<feature type="domain" description="GST C-terminal" evidence="8">
    <location>
        <begin position="93"/>
        <end position="209"/>
    </location>
</feature>
<proteinExistence type="inferred from homology"/>
<evidence type="ECO:0000313" key="9">
    <source>
        <dbReference type="EMBL" id="KAJ6216677.1"/>
    </source>
</evidence>
<dbReference type="InterPro" id="IPR050213">
    <property type="entry name" value="GST_superfamily"/>
</dbReference>
<name>A0A9Q0M393_BLOTA</name>
<evidence type="ECO:0000256" key="5">
    <source>
        <dbReference type="ARBA" id="ARBA00022679"/>
    </source>
</evidence>
<dbReference type="SFLD" id="SFLDS00019">
    <property type="entry name" value="Glutathione_Transferase_(cytos"/>
    <property type="match status" value="1"/>
</dbReference>
<accession>A0A9Q0M393</accession>
<evidence type="ECO:0000259" key="7">
    <source>
        <dbReference type="PROSITE" id="PS50404"/>
    </source>
</evidence>
<dbReference type="GO" id="GO:0042178">
    <property type="term" value="P:xenobiotic catabolic process"/>
    <property type="evidence" value="ECO:0007669"/>
    <property type="project" value="UniProtKB-ARBA"/>
</dbReference>
<comment type="function">
    <text evidence="1">Conjugation of reduced glutathione to a wide number of exogenous and endogenous hydrophobic electrophiles.</text>
</comment>
<dbReference type="PROSITE" id="PS50405">
    <property type="entry name" value="GST_CTER"/>
    <property type="match status" value="1"/>
</dbReference>
<keyword evidence="5" id="KW-0808">Transferase</keyword>
<dbReference type="OMA" id="MAPTFAY"/>
<evidence type="ECO:0000256" key="4">
    <source>
        <dbReference type="ARBA" id="ARBA00012452"/>
    </source>
</evidence>
<comment type="caution">
    <text evidence="9">The sequence shown here is derived from an EMBL/GenBank/DDBJ whole genome shotgun (WGS) entry which is preliminary data.</text>
</comment>
<sequence>MTAENGKPIVGYWNYRGLGQPIRHLLAHVGVDFEDKRYSKGEDGLGSEWLEEKSLMDISFPNLPYYIDNDIRLSQSDTILRFLAQKYNLAGETELERLRIDIMDCQIKDYFRQFITIIQSSDDEIKTEYVQLLADHLDTINRFMGVNPFVSGTNVSFVDFCLYEYLIRMPQFAPEVMQQFPDLLDYIKRIESLPNVAHYLENQHKPLPFLISNDCNWNYTY</sequence>
<dbReference type="InterPro" id="IPR036282">
    <property type="entry name" value="Glutathione-S-Trfase_C_sf"/>
</dbReference>
<dbReference type="InterPro" id="IPR004046">
    <property type="entry name" value="GST_C"/>
</dbReference>
<dbReference type="InterPro" id="IPR040079">
    <property type="entry name" value="Glutathione_S-Trfase"/>
</dbReference>
<dbReference type="Gene3D" id="1.20.1050.130">
    <property type="match status" value="1"/>
</dbReference>
<dbReference type="SUPFAM" id="SSF47616">
    <property type="entry name" value="GST C-terminal domain-like"/>
    <property type="match status" value="1"/>
</dbReference>
<dbReference type="SFLD" id="SFLDG01205">
    <property type="entry name" value="AMPS.1"/>
    <property type="match status" value="1"/>
</dbReference>
<dbReference type="GO" id="GO:0004364">
    <property type="term" value="F:glutathione transferase activity"/>
    <property type="evidence" value="ECO:0007669"/>
    <property type="project" value="UniProtKB-EC"/>
</dbReference>
<dbReference type="Proteomes" id="UP001142055">
    <property type="component" value="Chromosome 3"/>
</dbReference>
<dbReference type="EC" id="2.5.1.18" evidence="4"/>
<evidence type="ECO:0000256" key="2">
    <source>
        <dbReference type="ARBA" id="ARBA00005861"/>
    </source>
</evidence>
<comment type="similarity">
    <text evidence="2">Belongs to the GST superfamily. Mu family.</text>
</comment>
<evidence type="ECO:0000256" key="1">
    <source>
        <dbReference type="ARBA" id="ARBA00003701"/>
    </source>
</evidence>
<dbReference type="SFLD" id="SFLDG00363">
    <property type="entry name" value="AMPS_(cytGST):_Alpha-__Mu-__Pi"/>
    <property type="match status" value="1"/>
</dbReference>
<dbReference type="PROSITE" id="PS50404">
    <property type="entry name" value="GST_NTER"/>
    <property type="match status" value="1"/>
</dbReference>
<dbReference type="AlphaFoldDB" id="A0A9Q0M393"/>
<gene>
    <name evidence="9" type="ORF">RDWZM_007834</name>
</gene>
<organism evidence="9 10">
    <name type="scientific">Blomia tropicalis</name>
    <name type="common">Mite</name>
    <dbReference type="NCBI Taxonomy" id="40697"/>
    <lineage>
        <taxon>Eukaryota</taxon>
        <taxon>Metazoa</taxon>
        <taxon>Ecdysozoa</taxon>
        <taxon>Arthropoda</taxon>
        <taxon>Chelicerata</taxon>
        <taxon>Arachnida</taxon>
        <taxon>Acari</taxon>
        <taxon>Acariformes</taxon>
        <taxon>Sarcoptiformes</taxon>
        <taxon>Astigmata</taxon>
        <taxon>Glycyphagoidea</taxon>
        <taxon>Echimyopodidae</taxon>
        <taxon>Blomia</taxon>
    </lineage>
</organism>
<dbReference type="PANTHER" id="PTHR11571">
    <property type="entry name" value="GLUTATHIONE S-TRANSFERASE"/>
    <property type="match status" value="1"/>
</dbReference>
<dbReference type="Pfam" id="PF14497">
    <property type="entry name" value="GST_C_3"/>
    <property type="match status" value="1"/>
</dbReference>
<dbReference type="InterPro" id="IPR036249">
    <property type="entry name" value="Thioredoxin-like_sf"/>
</dbReference>
<comment type="subunit">
    <text evidence="3">Homodimer.</text>
</comment>
<dbReference type="InterPro" id="IPR010987">
    <property type="entry name" value="Glutathione-S-Trfase_C-like"/>
</dbReference>
<dbReference type="InterPro" id="IPR004045">
    <property type="entry name" value="Glutathione_S-Trfase_N"/>
</dbReference>
<evidence type="ECO:0000313" key="10">
    <source>
        <dbReference type="Proteomes" id="UP001142055"/>
    </source>
</evidence>
<evidence type="ECO:0000256" key="6">
    <source>
        <dbReference type="ARBA" id="ARBA00047960"/>
    </source>
</evidence>
<dbReference type="Pfam" id="PF02798">
    <property type="entry name" value="GST_N"/>
    <property type="match status" value="1"/>
</dbReference>